<dbReference type="Proteomes" id="UP000710849">
    <property type="component" value="Unassembled WGS sequence"/>
</dbReference>
<organism evidence="1 2">
    <name type="scientific">Botrytis byssoidea</name>
    <dbReference type="NCBI Taxonomy" id="139641"/>
    <lineage>
        <taxon>Eukaryota</taxon>
        <taxon>Fungi</taxon>
        <taxon>Dikarya</taxon>
        <taxon>Ascomycota</taxon>
        <taxon>Pezizomycotina</taxon>
        <taxon>Leotiomycetes</taxon>
        <taxon>Helotiales</taxon>
        <taxon>Sclerotiniaceae</taxon>
        <taxon>Botrytis</taxon>
    </lineage>
</organism>
<name>A0A9P5LTF1_9HELO</name>
<gene>
    <name evidence="1" type="ORF">EAE97_011391</name>
</gene>
<sequence>MAQEDDPFFELYSVFRMLNRWLTEVRQGNSNREGDIATSFELRATIKRWRFSEVHSAEK</sequence>
<comment type="caution">
    <text evidence="1">The sequence shown here is derived from an EMBL/GenBank/DDBJ whole genome shotgun (WGS) entry which is preliminary data.</text>
</comment>
<protein>
    <submittedName>
        <fullName evidence="1">Uncharacterized protein</fullName>
    </submittedName>
</protein>
<evidence type="ECO:0000313" key="2">
    <source>
        <dbReference type="Proteomes" id="UP000710849"/>
    </source>
</evidence>
<accession>A0A9P5LTF1</accession>
<dbReference type="GeneID" id="62154979"/>
<evidence type="ECO:0000313" key="1">
    <source>
        <dbReference type="EMBL" id="KAF7921123.1"/>
    </source>
</evidence>
<dbReference type="RefSeq" id="XP_038727315.1">
    <property type="nucleotide sequence ID" value="XM_038881906.1"/>
</dbReference>
<dbReference type="AlphaFoldDB" id="A0A9P5LTF1"/>
<keyword evidence="2" id="KW-1185">Reference proteome</keyword>
<proteinExistence type="predicted"/>
<reference evidence="1 2" key="1">
    <citation type="journal article" date="2020" name="Genome Biol. Evol.">
        <title>Comparative genomics of Sclerotiniaceae.</title>
        <authorList>
            <person name="Valero Jimenez C.A."/>
            <person name="Steentjes M."/>
            <person name="Scholten O.E."/>
            <person name="Van Kan J.A.L."/>
        </authorList>
    </citation>
    <scope>NUCLEOTIDE SEQUENCE [LARGE SCALE GENOMIC DNA]</scope>
    <source>
        <strain evidence="1 2">MUCL 94</strain>
    </source>
</reference>
<dbReference type="EMBL" id="RCSW01000036">
    <property type="protein sequence ID" value="KAF7921123.1"/>
    <property type="molecule type" value="Genomic_DNA"/>
</dbReference>